<dbReference type="GO" id="GO:0043161">
    <property type="term" value="P:proteasome-mediated ubiquitin-dependent protein catabolic process"/>
    <property type="evidence" value="ECO:0007669"/>
    <property type="project" value="TreeGrafter"/>
</dbReference>
<gene>
    <name evidence="8" type="ordered locus">Bathy16g00670</name>
</gene>
<protein>
    <submittedName>
        <fullName evidence="8">C3HC4 type (RING finger) zinc finger containing protein</fullName>
    </submittedName>
</protein>
<dbReference type="Proteomes" id="UP000198341">
    <property type="component" value="Chromosome 16"/>
</dbReference>
<keyword evidence="2 4" id="KW-0863">Zinc-finger</keyword>
<feature type="compositionally biased region" description="Low complexity" evidence="5">
    <location>
        <begin position="189"/>
        <end position="246"/>
    </location>
</feature>
<name>K8EQ46_9CHLO</name>
<dbReference type="InterPro" id="IPR050731">
    <property type="entry name" value="HRD1_E3_ubiq-ligases"/>
</dbReference>
<dbReference type="SUPFAM" id="SSF57850">
    <property type="entry name" value="RING/U-box"/>
    <property type="match status" value="1"/>
</dbReference>
<evidence type="ECO:0000256" key="1">
    <source>
        <dbReference type="ARBA" id="ARBA00022723"/>
    </source>
</evidence>
<dbReference type="GO" id="GO:0061630">
    <property type="term" value="F:ubiquitin protein ligase activity"/>
    <property type="evidence" value="ECO:0007669"/>
    <property type="project" value="TreeGrafter"/>
</dbReference>
<dbReference type="EMBL" id="FO082263">
    <property type="protein sequence ID" value="CCO20186.1"/>
    <property type="molecule type" value="Genomic_DNA"/>
</dbReference>
<dbReference type="KEGG" id="bpg:Bathy16g00670"/>
<reference evidence="8 9" key="1">
    <citation type="submission" date="2011-10" db="EMBL/GenBank/DDBJ databases">
        <authorList>
            <person name="Genoscope - CEA"/>
        </authorList>
    </citation>
    <scope>NUCLEOTIDE SEQUENCE [LARGE SCALE GENOMIC DNA]</scope>
    <source>
        <strain evidence="8 9">RCC 1105</strain>
    </source>
</reference>
<dbReference type="STRING" id="41875.K8EQ46"/>
<evidence type="ECO:0000313" key="8">
    <source>
        <dbReference type="EMBL" id="CCO20186.1"/>
    </source>
</evidence>
<keyword evidence="3" id="KW-0862">Zinc</keyword>
<organism evidence="8 9">
    <name type="scientific">Bathycoccus prasinos</name>
    <dbReference type="NCBI Taxonomy" id="41875"/>
    <lineage>
        <taxon>Eukaryota</taxon>
        <taxon>Viridiplantae</taxon>
        <taxon>Chlorophyta</taxon>
        <taxon>Mamiellophyceae</taxon>
        <taxon>Mamiellales</taxon>
        <taxon>Bathycoccaceae</taxon>
        <taxon>Bathycoccus</taxon>
    </lineage>
</organism>
<feature type="domain" description="RING-type" evidence="7">
    <location>
        <begin position="124"/>
        <end position="172"/>
    </location>
</feature>
<keyword evidence="6" id="KW-0472">Membrane</keyword>
<keyword evidence="1" id="KW-0479">Metal-binding</keyword>
<dbReference type="GO" id="GO:0012505">
    <property type="term" value="C:endomembrane system"/>
    <property type="evidence" value="ECO:0007669"/>
    <property type="project" value="TreeGrafter"/>
</dbReference>
<dbReference type="PANTHER" id="PTHR22763">
    <property type="entry name" value="RING ZINC FINGER PROTEIN"/>
    <property type="match status" value="1"/>
</dbReference>
<dbReference type="GO" id="GO:0008270">
    <property type="term" value="F:zinc ion binding"/>
    <property type="evidence" value="ECO:0007669"/>
    <property type="project" value="UniProtKB-KW"/>
</dbReference>
<dbReference type="RefSeq" id="XP_007508569.1">
    <property type="nucleotide sequence ID" value="XM_007508507.1"/>
</dbReference>
<evidence type="ECO:0000313" key="9">
    <source>
        <dbReference type="Proteomes" id="UP000198341"/>
    </source>
</evidence>
<dbReference type="OrthoDB" id="678645at2759"/>
<keyword evidence="9" id="KW-1185">Reference proteome</keyword>
<dbReference type="Pfam" id="PF13639">
    <property type="entry name" value="zf-RING_2"/>
    <property type="match status" value="1"/>
</dbReference>
<feature type="region of interest" description="Disordered" evidence="5">
    <location>
        <begin position="189"/>
        <end position="247"/>
    </location>
</feature>
<dbReference type="InterPro" id="IPR001841">
    <property type="entry name" value="Znf_RING"/>
</dbReference>
<dbReference type="InterPro" id="IPR013083">
    <property type="entry name" value="Znf_RING/FYVE/PHD"/>
</dbReference>
<dbReference type="SMART" id="SM00184">
    <property type="entry name" value="RING"/>
    <property type="match status" value="1"/>
</dbReference>
<dbReference type="GeneID" id="19011344"/>
<evidence type="ECO:0000256" key="3">
    <source>
        <dbReference type="ARBA" id="ARBA00022833"/>
    </source>
</evidence>
<evidence type="ECO:0000256" key="2">
    <source>
        <dbReference type="ARBA" id="ARBA00022771"/>
    </source>
</evidence>
<keyword evidence="6" id="KW-1133">Transmembrane helix</keyword>
<evidence type="ECO:0000256" key="6">
    <source>
        <dbReference type="SAM" id="Phobius"/>
    </source>
</evidence>
<keyword evidence="6" id="KW-0812">Transmembrane</keyword>
<feature type="transmembrane region" description="Helical" evidence="6">
    <location>
        <begin position="26"/>
        <end position="50"/>
    </location>
</feature>
<evidence type="ECO:0000256" key="5">
    <source>
        <dbReference type="SAM" id="MobiDB-lite"/>
    </source>
</evidence>
<dbReference type="GO" id="GO:0016567">
    <property type="term" value="P:protein ubiquitination"/>
    <property type="evidence" value="ECO:0007669"/>
    <property type="project" value="UniProtKB-UniPathway"/>
</dbReference>
<evidence type="ECO:0000256" key="4">
    <source>
        <dbReference type="PROSITE-ProRule" id="PRU00175"/>
    </source>
</evidence>
<dbReference type="Gene3D" id="3.30.40.10">
    <property type="entry name" value="Zinc/RING finger domain, C3HC4 (zinc finger)"/>
    <property type="match status" value="1"/>
</dbReference>
<evidence type="ECO:0000259" key="7">
    <source>
        <dbReference type="PROSITE" id="PS50089"/>
    </source>
</evidence>
<dbReference type="AlphaFoldDB" id="K8EQ46"/>
<dbReference type="CDD" id="cd16448">
    <property type="entry name" value="RING-H2"/>
    <property type="match status" value="1"/>
</dbReference>
<proteinExistence type="predicted"/>
<sequence>MSTTTTNTTAIDDDTATGSDDETKTIIRAMFGVAAALTLITGLFFAHVWIYRVRRLRENEEENGANASSRNGRVRSRWLGLTGGFVSDVWTYVQKVRLANTLHTRFRDGTEADLSQEAGKSETCAICLGKMVASPATIDALKPRVLLCGHVYHRHCLRSWLDKESFTCPVCRASVWTGKNQKVEVEMNNSNATATSSSATANGEGNVENGNTTGDAAAAENNTNNSSSTSDQTTSGQTTTTNRNNTMVSSRYYGDIAASILRR</sequence>
<dbReference type="PROSITE" id="PS50089">
    <property type="entry name" value="ZF_RING_2"/>
    <property type="match status" value="1"/>
</dbReference>
<accession>K8EQ46</accession>
<dbReference type="eggNOG" id="KOG0802">
    <property type="taxonomic scope" value="Eukaryota"/>
</dbReference>
<dbReference type="UniPathway" id="UPA00143"/>